<evidence type="ECO:0000313" key="10">
    <source>
        <dbReference type="Proteomes" id="UP001500320"/>
    </source>
</evidence>
<feature type="transmembrane region" description="Helical" evidence="8">
    <location>
        <begin position="64"/>
        <end position="90"/>
    </location>
</feature>
<feature type="transmembrane region" description="Helical" evidence="8">
    <location>
        <begin position="105"/>
        <end position="126"/>
    </location>
</feature>
<comment type="similarity">
    <text evidence="2">Belongs to the DoxX family.</text>
</comment>
<keyword evidence="3" id="KW-1003">Cell membrane</keyword>
<dbReference type="InterPro" id="IPR051907">
    <property type="entry name" value="DoxX-like_oxidoreductase"/>
</dbReference>
<dbReference type="PANTHER" id="PTHR33452">
    <property type="entry name" value="OXIDOREDUCTASE CATD-RELATED"/>
    <property type="match status" value="1"/>
</dbReference>
<evidence type="ECO:0000256" key="6">
    <source>
        <dbReference type="ARBA" id="ARBA00023136"/>
    </source>
</evidence>
<evidence type="ECO:0000256" key="3">
    <source>
        <dbReference type="ARBA" id="ARBA00022475"/>
    </source>
</evidence>
<accession>A0ABP6NW20</accession>
<feature type="compositionally biased region" description="Acidic residues" evidence="7">
    <location>
        <begin position="229"/>
        <end position="239"/>
    </location>
</feature>
<evidence type="ECO:0000256" key="4">
    <source>
        <dbReference type="ARBA" id="ARBA00022692"/>
    </source>
</evidence>
<proteinExistence type="inferred from homology"/>
<dbReference type="Pfam" id="PF07681">
    <property type="entry name" value="DoxX"/>
    <property type="match status" value="1"/>
</dbReference>
<feature type="compositionally biased region" description="Basic and acidic residues" evidence="7">
    <location>
        <begin position="248"/>
        <end position="264"/>
    </location>
</feature>
<keyword evidence="5 8" id="KW-1133">Transmembrane helix</keyword>
<organism evidence="9 10">
    <name type="scientific">Planomonospora alba</name>
    <dbReference type="NCBI Taxonomy" id="161354"/>
    <lineage>
        <taxon>Bacteria</taxon>
        <taxon>Bacillati</taxon>
        <taxon>Actinomycetota</taxon>
        <taxon>Actinomycetes</taxon>
        <taxon>Streptosporangiales</taxon>
        <taxon>Streptosporangiaceae</taxon>
        <taxon>Planomonospora</taxon>
    </lineage>
</organism>
<evidence type="ECO:0000256" key="1">
    <source>
        <dbReference type="ARBA" id="ARBA00004651"/>
    </source>
</evidence>
<keyword evidence="6 8" id="KW-0472">Membrane</keyword>
<evidence type="ECO:0000256" key="2">
    <source>
        <dbReference type="ARBA" id="ARBA00006679"/>
    </source>
</evidence>
<evidence type="ECO:0000256" key="5">
    <source>
        <dbReference type="ARBA" id="ARBA00022989"/>
    </source>
</evidence>
<evidence type="ECO:0000256" key="8">
    <source>
        <dbReference type="SAM" id="Phobius"/>
    </source>
</evidence>
<evidence type="ECO:0000313" key="9">
    <source>
        <dbReference type="EMBL" id="GAA3159456.1"/>
    </source>
</evidence>
<feature type="compositionally biased region" description="Low complexity" evidence="7">
    <location>
        <begin position="163"/>
        <end position="188"/>
    </location>
</feature>
<dbReference type="EMBL" id="BAAAUT010000062">
    <property type="protein sequence ID" value="GAA3159456.1"/>
    <property type="molecule type" value="Genomic_DNA"/>
</dbReference>
<dbReference type="InterPro" id="IPR032808">
    <property type="entry name" value="DoxX"/>
</dbReference>
<protein>
    <recommendedName>
        <fullName evidence="11">DoxX family protein</fullName>
    </recommendedName>
</protein>
<name>A0ABP6NW20_9ACTN</name>
<comment type="subcellular location">
    <subcellularLocation>
        <location evidence="1">Cell membrane</location>
        <topology evidence="1">Multi-pass membrane protein</topology>
    </subcellularLocation>
</comment>
<reference evidence="10" key="1">
    <citation type="journal article" date="2019" name="Int. J. Syst. Evol. Microbiol.">
        <title>The Global Catalogue of Microorganisms (GCM) 10K type strain sequencing project: providing services to taxonomists for standard genome sequencing and annotation.</title>
        <authorList>
            <consortium name="The Broad Institute Genomics Platform"/>
            <consortium name="The Broad Institute Genome Sequencing Center for Infectious Disease"/>
            <person name="Wu L."/>
            <person name="Ma J."/>
        </authorList>
    </citation>
    <scope>NUCLEOTIDE SEQUENCE [LARGE SCALE GENOMIC DNA]</scope>
    <source>
        <strain evidence="10">JCM 9373</strain>
    </source>
</reference>
<keyword evidence="10" id="KW-1185">Reference proteome</keyword>
<evidence type="ECO:0008006" key="11">
    <source>
        <dbReference type="Google" id="ProtNLM"/>
    </source>
</evidence>
<dbReference type="Proteomes" id="UP001500320">
    <property type="component" value="Unassembled WGS sequence"/>
</dbReference>
<sequence>MRQTLRDIAALAARLGVGGIFFANGWDKLEAGLTATGLQFASLGAPAPQVWAGTTMLAELVGGVLLVAGLAVPTCGLLLFAEAVAVFVIANGDRGLPLTGGEVNLIVALGAASVLLAVTGAGRLSVDHMVVIKRRDAEAAEDFAADAEADDVIAALREPEATASGERPARPAAPEGPGAASPGASSPGLSPPGGGEGAPRTEGSGSEEAPAPRPRGSRPGGRRRRGGDADDSSDGDGGDTAERTAPVRRGDVLVARQRDDPAGE</sequence>
<keyword evidence="4 8" id="KW-0812">Transmembrane</keyword>
<comment type="caution">
    <text evidence="9">The sequence shown here is derived from an EMBL/GenBank/DDBJ whole genome shotgun (WGS) entry which is preliminary data.</text>
</comment>
<evidence type="ECO:0000256" key="7">
    <source>
        <dbReference type="SAM" id="MobiDB-lite"/>
    </source>
</evidence>
<dbReference type="PANTHER" id="PTHR33452:SF1">
    <property type="entry name" value="INNER MEMBRANE PROTEIN YPHA-RELATED"/>
    <property type="match status" value="1"/>
</dbReference>
<feature type="region of interest" description="Disordered" evidence="7">
    <location>
        <begin position="159"/>
        <end position="264"/>
    </location>
</feature>
<dbReference type="RefSeq" id="WP_344864989.1">
    <property type="nucleotide sequence ID" value="NZ_BAAAUT010000062.1"/>
</dbReference>
<gene>
    <name evidence="9" type="ORF">GCM10010466_57810</name>
</gene>